<organism evidence="5">
    <name type="scientific">Thaumatella adunca</name>
    <dbReference type="NCBI Taxonomy" id="2006976"/>
    <lineage>
        <taxon>Eukaryota</taxon>
        <taxon>Rhodophyta</taxon>
        <taxon>Florideophyceae</taxon>
        <taxon>Rhodymeniophycidae</taxon>
        <taxon>Ceramiales</taxon>
        <taxon>Rhodomelaceae</taxon>
        <taxon>Thaumatella</taxon>
    </lineage>
</organism>
<keyword evidence="2 5" id="KW-0689">Ribosomal protein</keyword>
<dbReference type="InterPro" id="IPR000271">
    <property type="entry name" value="Ribosomal_bL34"/>
</dbReference>
<name>A0A1Z1MNL7_9FLOR</name>
<dbReference type="Pfam" id="PF00468">
    <property type="entry name" value="Ribosomal_L34"/>
    <property type="match status" value="1"/>
</dbReference>
<gene>
    <name evidence="5" type="primary">rpl34</name>
</gene>
<dbReference type="GO" id="GO:0005840">
    <property type="term" value="C:ribosome"/>
    <property type="evidence" value="ECO:0007669"/>
    <property type="project" value="UniProtKB-KW"/>
</dbReference>
<evidence type="ECO:0000256" key="4">
    <source>
        <dbReference type="SAM" id="MobiDB-lite"/>
    </source>
</evidence>
<dbReference type="GO" id="GO:1990904">
    <property type="term" value="C:ribonucleoprotein complex"/>
    <property type="evidence" value="ECO:0007669"/>
    <property type="project" value="UniProtKB-KW"/>
</dbReference>
<accession>A0A1Z1MNL7</accession>
<dbReference type="GeneID" id="33360642"/>
<dbReference type="Gene3D" id="1.10.287.3980">
    <property type="match status" value="1"/>
</dbReference>
<keyword evidence="5" id="KW-0934">Plastid</keyword>
<proteinExistence type="inferred from homology"/>
<geneLocation type="chloroplast" evidence="5"/>
<keyword evidence="3" id="KW-0687">Ribonucleoprotein</keyword>
<sequence>MKTGTKLKKKRKGGFLVRMKHKNGQKMINSKRHKKRKTIN</sequence>
<protein>
    <submittedName>
        <fullName evidence="5">Ribosomal protein L34</fullName>
    </submittedName>
</protein>
<evidence type="ECO:0000256" key="2">
    <source>
        <dbReference type="ARBA" id="ARBA00022980"/>
    </source>
</evidence>
<evidence type="ECO:0000256" key="1">
    <source>
        <dbReference type="ARBA" id="ARBA00010111"/>
    </source>
</evidence>
<dbReference type="GO" id="GO:0003735">
    <property type="term" value="F:structural constituent of ribosome"/>
    <property type="evidence" value="ECO:0007669"/>
    <property type="project" value="InterPro"/>
</dbReference>
<dbReference type="AlphaFoldDB" id="A0A1Z1MNL7"/>
<evidence type="ECO:0000256" key="3">
    <source>
        <dbReference type="ARBA" id="ARBA00023274"/>
    </source>
</evidence>
<comment type="similarity">
    <text evidence="1">Belongs to the bacterial ribosomal protein bL34 family.</text>
</comment>
<dbReference type="GO" id="GO:0006412">
    <property type="term" value="P:translation"/>
    <property type="evidence" value="ECO:0007669"/>
    <property type="project" value="InterPro"/>
</dbReference>
<dbReference type="RefSeq" id="YP_009398155.1">
    <property type="nucleotide sequence ID" value="NC_035291.1"/>
</dbReference>
<reference evidence="5" key="1">
    <citation type="journal article" date="2017" name="J. Phycol.">
        <title>Analysis of chloroplast genomes and a supermatrix inform reclassification of the Rhodomelaceae (Rhodophyta).</title>
        <authorList>
            <person name="Diaz-Tapia P."/>
            <person name="Maggs C.A."/>
            <person name="West J.A."/>
            <person name="Verbruggen H."/>
        </authorList>
    </citation>
    <scope>NUCLEOTIDE SEQUENCE</scope>
    <source>
        <strain evidence="5">PD1388</strain>
    </source>
</reference>
<feature type="region of interest" description="Disordered" evidence="4">
    <location>
        <begin position="20"/>
        <end position="40"/>
    </location>
</feature>
<dbReference type="EMBL" id="MF101447">
    <property type="protein sequence ID" value="ARW67341.1"/>
    <property type="molecule type" value="Genomic_DNA"/>
</dbReference>
<evidence type="ECO:0000313" key="5">
    <source>
        <dbReference type="EMBL" id="ARW67341.1"/>
    </source>
</evidence>
<keyword evidence="5" id="KW-0150">Chloroplast</keyword>